<evidence type="ECO:0000256" key="3">
    <source>
        <dbReference type="ARBA" id="ARBA00023163"/>
    </source>
</evidence>
<accession>A0A1Y0IL40</accession>
<evidence type="ECO:0000313" key="6">
    <source>
        <dbReference type="Proteomes" id="UP000195437"/>
    </source>
</evidence>
<keyword evidence="2" id="KW-0238">DNA-binding</keyword>
<dbReference type="InterPro" id="IPR046532">
    <property type="entry name" value="DUF6597"/>
</dbReference>
<dbReference type="PROSITE" id="PS00041">
    <property type="entry name" value="HTH_ARAC_FAMILY_1"/>
    <property type="match status" value="1"/>
</dbReference>
<evidence type="ECO:0000313" key="5">
    <source>
        <dbReference type="EMBL" id="ARU60759.1"/>
    </source>
</evidence>
<keyword evidence="3" id="KW-0804">Transcription</keyword>
<dbReference type="InterPro" id="IPR018062">
    <property type="entry name" value="HTH_AraC-typ_CS"/>
</dbReference>
<evidence type="ECO:0000259" key="4">
    <source>
        <dbReference type="PROSITE" id="PS01124"/>
    </source>
</evidence>
<dbReference type="EMBL" id="CP021434">
    <property type="protein sequence ID" value="ARU60759.1"/>
    <property type="molecule type" value="Genomic_DNA"/>
</dbReference>
<keyword evidence="6" id="KW-1185">Reference proteome</keyword>
<dbReference type="PANTHER" id="PTHR46796:SF13">
    <property type="entry name" value="HTH-TYPE TRANSCRIPTIONAL ACTIVATOR RHAS"/>
    <property type="match status" value="1"/>
</dbReference>
<name>A0A1Y0IL40_9BACL</name>
<evidence type="ECO:0000256" key="1">
    <source>
        <dbReference type="ARBA" id="ARBA00023015"/>
    </source>
</evidence>
<dbReference type="GO" id="GO:0043565">
    <property type="term" value="F:sequence-specific DNA binding"/>
    <property type="evidence" value="ECO:0007669"/>
    <property type="project" value="InterPro"/>
</dbReference>
<proteinExistence type="predicted"/>
<dbReference type="GO" id="GO:0003700">
    <property type="term" value="F:DNA-binding transcription factor activity"/>
    <property type="evidence" value="ECO:0007669"/>
    <property type="project" value="InterPro"/>
</dbReference>
<dbReference type="PANTHER" id="PTHR46796">
    <property type="entry name" value="HTH-TYPE TRANSCRIPTIONAL ACTIVATOR RHAS-RELATED"/>
    <property type="match status" value="1"/>
</dbReference>
<dbReference type="Pfam" id="PF12833">
    <property type="entry name" value="HTH_18"/>
    <property type="match status" value="1"/>
</dbReference>
<dbReference type="Gene3D" id="1.10.10.60">
    <property type="entry name" value="Homeodomain-like"/>
    <property type="match status" value="1"/>
</dbReference>
<dbReference type="InterPro" id="IPR050204">
    <property type="entry name" value="AraC_XylS_family_regulators"/>
</dbReference>
<organism evidence="5 6">
    <name type="scientific">Tumebacillus avium</name>
    <dbReference type="NCBI Taxonomy" id="1903704"/>
    <lineage>
        <taxon>Bacteria</taxon>
        <taxon>Bacillati</taxon>
        <taxon>Bacillota</taxon>
        <taxon>Bacilli</taxon>
        <taxon>Bacillales</taxon>
        <taxon>Alicyclobacillaceae</taxon>
        <taxon>Tumebacillus</taxon>
    </lineage>
</organism>
<dbReference type="RefSeq" id="WP_087456149.1">
    <property type="nucleotide sequence ID" value="NZ_CP021434.1"/>
</dbReference>
<dbReference type="AlphaFoldDB" id="A0A1Y0IL40"/>
<dbReference type="InterPro" id="IPR018060">
    <property type="entry name" value="HTH_AraC"/>
</dbReference>
<keyword evidence="1" id="KW-0805">Transcription regulation</keyword>
<dbReference type="Proteomes" id="UP000195437">
    <property type="component" value="Chromosome"/>
</dbReference>
<protein>
    <submittedName>
        <fullName evidence="5">AraC family transcriptional regulator</fullName>
    </submittedName>
</protein>
<evidence type="ECO:0000256" key="2">
    <source>
        <dbReference type="ARBA" id="ARBA00023125"/>
    </source>
</evidence>
<gene>
    <name evidence="5" type="ORF">CBW65_06390</name>
</gene>
<feature type="domain" description="HTH araC/xylS-type" evidence="4">
    <location>
        <begin position="158"/>
        <end position="259"/>
    </location>
</feature>
<sequence length="260" mass="29702">MKPMGVLKIAEGKSKFTLTRHAPSDALRPFIKHYWIVAWDLRGQEPYLQHVVPNPCVNLVIEPGKTAIYGASTQKFSYFLQDHGLVFGIKFHPGGFYPFLKQPVSQLSTQPHRLCDVFGVDDSHIEQQILAQDSDEQRIALAEQFLLPKLPQPDENVTLINAIIDRIITDPNITKVDQVCEQLFINKRKLQRIFDQYVGVTPKWVIKLYRLQNAAEALEQGQHRDLAQLSAELGYYDQSHFIKDFKTIIGKTPVEYTSAT</sequence>
<dbReference type="SMART" id="SM00342">
    <property type="entry name" value="HTH_ARAC"/>
    <property type="match status" value="1"/>
</dbReference>
<dbReference type="PROSITE" id="PS01124">
    <property type="entry name" value="HTH_ARAC_FAMILY_2"/>
    <property type="match status" value="1"/>
</dbReference>
<dbReference type="SUPFAM" id="SSF46689">
    <property type="entry name" value="Homeodomain-like"/>
    <property type="match status" value="1"/>
</dbReference>
<dbReference type="OrthoDB" id="323290at2"/>
<dbReference type="InterPro" id="IPR009057">
    <property type="entry name" value="Homeodomain-like_sf"/>
</dbReference>
<dbReference type="Pfam" id="PF20240">
    <property type="entry name" value="DUF6597"/>
    <property type="match status" value="1"/>
</dbReference>
<dbReference type="KEGG" id="tum:CBW65_06390"/>
<reference evidence="6" key="1">
    <citation type="submission" date="2017-05" db="EMBL/GenBank/DDBJ databases">
        <authorList>
            <person name="Sung H."/>
        </authorList>
    </citation>
    <scope>NUCLEOTIDE SEQUENCE [LARGE SCALE GENOMIC DNA]</scope>
    <source>
        <strain evidence="6">AR23208</strain>
    </source>
</reference>